<gene>
    <name evidence="2" type="ORF">GCK32_005170</name>
</gene>
<keyword evidence="1" id="KW-0472">Membrane</keyword>
<feature type="transmembrane region" description="Helical" evidence="1">
    <location>
        <begin position="143"/>
        <end position="162"/>
    </location>
</feature>
<dbReference type="PANTHER" id="PTHR40288">
    <property type="entry name" value="PROTEIN CBG16535-RELATED"/>
    <property type="match status" value="1"/>
</dbReference>
<feature type="transmembrane region" description="Helical" evidence="1">
    <location>
        <begin position="63"/>
        <end position="85"/>
    </location>
</feature>
<name>A0AAN8F7M6_TRICO</name>
<feature type="transmembrane region" description="Helical" evidence="1">
    <location>
        <begin position="208"/>
        <end position="230"/>
    </location>
</feature>
<feature type="transmembrane region" description="Helical" evidence="1">
    <location>
        <begin position="169"/>
        <end position="188"/>
    </location>
</feature>
<accession>A0AAN8F7M6</accession>
<proteinExistence type="predicted"/>
<dbReference type="AlphaFoldDB" id="A0AAN8F7M6"/>
<keyword evidence="1" id="KW-0812">Transmembrane</keyword>
<organism evidence="2 3">
    <name type="scientific">Trichostrongylus colubriformis</name>
    <name type="common">Black scour worm</name>
    <dbReference type="NCBI Taxonomy" id="6319"/>
    <lineage>
        <taxon>Eukaryota</taxon>
        <taxon>Metazoa</taxon>
        <taxon>Ecdysozoa</taxon>
        <taxon>Nematoda</taxon>
        <taxon>Chromadorea</taxon>
        <taxon>Rhabditida</taxon>
        <taxon>Rhabditina</taxon>
        <taxon>Rhabditomorpha</taxon>
        <taxon>Strongyloidea</taxon>
        <taxon>Trichostrongylidae</taxon>
        <taxon>Trichostrongylus</taxon>
    </lineage>
</organism>
<dbReference type="EMBL" id="WIXE01017218">
    <property type="protein sequence ID" value="KAK5971915.1"/>
    <property type="molecule type" value="Genomic_DNA"/>
</dbReference>
<comment type="caution">
    <text evidence="2">The sequence shown here is derived from an EMBL/GenBank/DDBJ whole genome shotgun (WGS) entry which is preliminary data.</text>
</comment>
<reference evidence="2 3" key="1">
    <citation type="submission" date="2019-10" db="EMBL/GenBank/DDBJ databases">
        <title>Assembly and Annotation for the nematode Trichostrongylus colubriformis.</title>
        <authorList>
            <person name="Martin J."/>
        </authorList>
    </citation>
    <scope>NUCLEOTIDE SEQUENCE [LARGE SCALE GENOMIC DNA]</scope>
    <source>
        <strain evidence="2">G859</strain>
        <tissue evidence="2">Whole worm</tissue>
    </source>
</reference>
<sequence>MNFEGGVMLCVESQSEKVVEQEVYLVLATTSPPLPVLKMRLLWCVYIEEPYTRICALRIPNRPLAAVFATFQLTVSLASLFQHVFSIYKHRHVFLCRSAITANASIEEKYMAYDVIIFDFGLMHRVLGTEECVANYLDGGYMRFGWCIEQSTALIIAIFHLLCLPKPLWLLWPALLIQSSYSLGLSVLTMATAPKLLEALGGRVDLQLALMFGTYVFGFFFNWIFTFILWHHYWHLERLCSTLPRLERSRASKDSAIDV</sequence>
<evidence type="ECO:0000313" key="2">
    <source>
        <dbReference type="EMBL" id="KAK5971915.1"/>
    </source>
</evidence>
<evidence type="ECO:0000256" key="1">
    <source>
        <dbReference type="SAM" id="Phobius"/>
    </source>
</evidence>
<protein>
    <submittedName>
        <fullName evidence="2">Uncharacterized protein</fullName>
    </submittedName>
</protein>
<keyword evidence="3" id="KW-1185">Reference proteome</keyword>
<dbReference type="PANTHER" id="PTHR40288:SF1">
    <property type="entry name" value="EXPERA DOMAIN-CONTAINING PROTEIN"/>
    <property type="match status" value="1"/>
</dbReference>
<keyword evidence="1" id="KW-1133">Transmembrane helix</keyword>
<dbReference type="Proteomes" id="UP001331761">
    <property type="component" value="Unassembled WGS sequence"/>
</dbReference>
<evidence type="ECO:0000313" key="3">
    <source>
        <dbReference type="Proteomes" id="UP001331761"/>
    </source>
</evidence>